<comment type="caution">
    <text evidence="1">The sequence shown here is derived from an EMBL/GenBank/DDBJ whole genome shotgun (WGS) entry which is preliminary data.</text>
</comment>
<organism evidence="1 2">
    <name type="scientific">Shewanella vesiculosa</name>
    <dbReference type="NCBI Taxonomy" id="518738"/>
    <lineage>
        <taxon>Bacteria</taxon>
        <taxon>Pseudomonadati</taxon>
        <taxon>Pseudomonadota</taxon>
        <taxon>Gammaproteobacteria</taxon>
        <taxon>Alteromonadales</taxon>
        <taxon>Shewanellaceae</taxon>
        <taxon>Shewanella</taxon>
    </lineage>
</organism>
<dbReference type="Pfam" id="PF19456">
    <property type="entry name" value="MobI"/>
    <property type="match status" value="1"/>
</dbReference>
<keyword evidence="2" id="KW-1185">Reference proteome</keyword>
<dbReference type="InterPro" id="IPR045809">
    <property type="entry name" value="MobI"/>
</dbReference>
<gene>
    <name evidence="1" type="primary">mobI</name>
    <name evidence="1" type="ORF">ABHN84_19830</name>
</gene>
<dbReference type="RefSeq" id="WP_182741310.1">
    <property type="nucleotide sequence ID" value="NZ_JBDPZN010000015.1"/>
</dbReference>
<sequence length="156" mass="18480">MSVESVSLQLALDTISECYEELVDRAQLLVDGYWSEWRKHNKMLFDSGLKPGQKEYQNTGRLAPRLKRSKVTHRVYIEWLDWKKTTYRKFQNPRSGVQIKPNKREGYTWKSISKKANAWEKKFFDKYEPLFKTLRKALAVMADQITMLKSTIKLLS</sequence>
<protein>
    <submittedName>
        <fullName evidence="1">Conjugative transfer protein MobI(A/C)</fullName>
    </submittedName>
</protein>
<reference evidence="1 2" key="1">
    <citation type="submission" date="2024-05" db="EMBL/GenBank/DDBJ databases">
        <title>Genome sequencing of Marine Estuary Bacteria, Shewanella vesiculosa and S. baltica, and Pseudomonas syringae.</title>
        <authorList>
            <person name="Gurung A."/>
            <person name="Maclea K.S."/>
        </authorList>
    </citation>
    <scope>NUCLEOTIDE SEQUENCE [LARGE SCALE GENOMIC DNA]</scope>
    <source>
        <strain evidence="1 2">1A</strain>
    </source>
</reference>
<evidence type="ECO:0000313" key="2">
    <source>
        <dbReference type="Proteomes" id="UP001477278"/>
    </source>
</evidence>
<evidence type="ECO:0000313" key="1">
    <source>
        <dbReference type="EMBL" id="MEO3684515.1"/>
    </source>
</evidence>
<dbReference type="Proteomes" id="UP001477278">
    <property type="component" value="Unassembled WGS sequence"/>
</dbReference>
<name>A0ABV0FUK2_9GAMM</name>
<accession>A0ABV0FUK2</accession>
<dbReference type="EMBL" id="JBDPZN010000015">
    <property type="protein sequence ID" value="MEO3684515.1"/>
    <property type="molecule type" value="Genomic_DNA"/>
</dbReference>
<proteinExistence type="predicted"/>